<keyword evidence="1" id="KW-0812">Transmembrane</keyword>
<evidence type="ECO:0000313" key="2">
    <source>
        <dbReference type="EMBL" id="MBX45926.1"/>
    </source>
</evidence>
<proteinExistence type="predicted"/>
<protein>
    <submittedName>
        <fullName evidence="2">Uncharacterized protein</fullName>
    </submittedName>
</protein>
<keyword evidence="1" id="KW-0472">Membrane</keyword>
<sequence length="59" mass="6466">MTASGENSALLPIFILTIIALPLVSCTVMKLCRAATKKSKSLHRRCSECARSDFKLLNL</sequence>
<keyword evidence="1" id="KW-1133">Transmembrane helix</keyword>
<evidence type="ECO:0000256" key="1">
    <source>
        <dbReference type="SAM" id="Phobius"/>
    </source>
</evidence>
<feature type="transmembrane region" description="Helical" evidence="1">
    <location>
        <begin position="12"/>
        <end position="32"/>
    </location>
</feature>
<name>A0A2P2NTV3_RHIMU</name>
<reference evidence="2" key="1">
    <citation type="submission" date="2018-02" db="EMBL/GenBank/DDBJ databases">
        <title>Rhizophora mucronata_Transcriptome.</title>
        <authorList>
            <person name="Meera S.P."/>
            <person name="Sreeshan A."/>
            <person name="Augustine A."/>
        </authorList>
    </citation>
    <scope>NUCLEOTIDE SEQUENCE</scope>
    <source>
        <tissue evidence="2">Leaf</tissue>
    </source>
</reference>
<organism evidence="2">
    <name type="scientific">Rhizophora mucronata</name>
    <name type="common">Asiatic mangrove</name>
    <dbReference type="NCBI Taxonomy" id="61149"/>
    <lineage>
        <taxon>Eukaryota</taxon>
        <taxon>Viridiplantae</taxon>
        <taxon>Streptophyta</taxon>
        <taxon>Embryophyta</taxon>
        <taxon>Tracheophyta</taxon>
        <taxon>Spermatophyta</taxon>
        <taxon>Magnoliopsida</taxon>
        <taxon>eudicotyledons</taxon>
        <taxon>Gunneridae</taxon>
        <taxon>Pentapetalae</taxon>
        <taxon>rosids</taxon>
        <taxon>fabids</taxon>
        <taxon>Malpighiales</taxon>
        <taxon>Rhizophoraceae</taxon>
        <taxon>Rhizophora</taxon>
    </lineage>
</organism>
<dbReference type="AlphaFoldDB" id="A0A2P2NTV3"/>
<dbReference type="EMBL" id="GGEC01065442">
    <property type="protein sequence ID" value="MBX45926.1"/>
    <property type="molecule type" value="Transcribed_RNA"/>
</dbReference>
<accession>A0A2P2NTV3</accession>